<name>A0AB39SRN0_9ACTN</name>
<proteinExistence type="predicted"/>
<dbReference type="InterPro" id="IPR007822">
    <property type="entry name" value="LANC-like"/>
</dbReference>
<protein>
    <submittedName>
        <fullName evidence="2">Type 2 lanthipeptide synthetase LanM</fullName>
    </submittedName>
</protein>
<dbReference type="SUPFAM" id="SSF158745">
    <property type="entry name" value="LanC-like"/>
    <property type="match status" value="1"/>
</dbReference>
<dbReference type="GO" id="GO:0031179">
    <property type="term" value="P:peptide modification"/>
    <property type="evidence" value="ECO:0007669"/>
    <property type="project" value="InterPro"/>
</dbReference>
<dbReference type="InterPro" id="IPR025410">
    <property type="entry name" value="Lant_dehyd"/>
</dbReference>
<dbReference type="Gene3D" id="1.50.10.20">
    <property type="match status" value="1"/>
</dbReference>
<dbReference type="Pfam" id="PF13575">
    <property type="entry name" value="DUF4135"/>
    <property type="match status" value="1"/>
</dbReference>
<sequence length="945" mass="101340">MNENSESNESMVAIGAFLPFYSHVVPRSSVEKELREPLLRAAAPDRRDSVLDQAHEALLKTVETQAYRMLIGEFHAFREQLGLPMESGGDTALRRFTARLEEPGVPDALLEKYPVLRVRLTAMLSHSLDAYREFLTAFADDHPLLAEAGLLGEPGGDGRLLSAISPSGSDLHNDNRQVHILHLANGTRLVFKPRPLTADDFVRDLYRAVGPYLEHSLSRCVPRSFTVGTHGWQEFTVPTAMEQADQPDRYFYRIGALAVLFGAIGATDLHDENLLACGEHPCVIDTETMLRPDAGVGDDSLPDVLMNHTKLSVASTMLVPMVNPTSPVDFIMAGVGVAGDQPSSMTSAVIRDPGTDAIAVSREPFSYRQGANVARLGEEHLVATEWFDAILAGCRAALTALRDGAVTGVLEAHPEVPARLLLRSTMIYGRFIDASTHPKYLVDPKEAERLFGLLKMHQDYLSPEAERFAADAERASLRHGNVPYFVTRGDSDALGTVNGSTPGVYSATALDFARRGVAHNAARTDAYHHFLLEECFAELCGEDTPGGLSASGVFGGHLLDRARPGDWWRAIAGRIAEVRVPVTGPGGQEECGWVGGIGPDRDGSTITPGNFVSFHDSAGVVTFLNRAAARDESLAGPAGSADRGLTTLLAEYGEALLQRPESVFTGAASLLLVRPEDPETASARMTGLLQALQDRAAEDELETDLSNGPAGLLMVLLDRLRRDGSSFPADAATVERLTDLTLSHLGRERDAHWSDLAHGELGLRWAAARTGSVLGVERTAKEAADWLIGRWERDGVPVEHGWCKGAAGLLLAGSEILAAAGREDWLTESRLADLVGRATALAPGRAVDLSVCHGSSGVVQCLIGAGRTLGRADLFERAAAHQTEVLGRIREDGYFTGAAGRTSLIGYMLGWAGVGDTDLMVDALLSGADPAGLRLPLELSAPSRG</sequence>
<dbReference type="SMART" id="SM01260">
    <property type="entry name" value="LANC_like"/>
    <property type="match status" value="1"/>
</dbReference>
<dbReference type="InterPro" id="IPR017146">
    <property type="entry name" value="Lanti_2_LanM"/>
</dbReference>
<dbReference type="RefSeq" id="WP_369142738.1">
    <property type="nucleotide sequence ID" value="NZ_CP163444.1"/>
</dbReference>
<gene>
    <name evidence="2" type="primary">lanM</name>
    <name evidence="2" type="ORF">AB5J54_05400</name>
</gene>
<evidence type="ECO:0000259" key="1">
    <source>
        <dbReference type="Pfam" id="PF13575"/>
    </source>
</evidence>
<dbReference type="NCBIfam" id="TIGR03897">
    <property type="entry name" value="lanti_2_LanM"/>
    <property type="match status" value="1"/>
</dbReference>
<dbReference type="Pfam" id="PF05147">
    <property type="entry name" value="LANC_like"/>
    <property type="match status" value="1"/>
</dbReference>
<dbReference type="AlphaFoldDB" id="A0AB39SRN0"/>
<organism evidence="2">
    <name type="scientific">Streptomyces sp. R44</name>
    <dbReference type="NCBI Taxonomy" id="3238633"/>
    <lineage>
        <taxon>Bacteria</taxon>
        <taxon>Bacillati</taxon>
        <taxon>Actinomycetota</taxon>
        <taxon>Actinomycetes</taxon>
        <taxon>Kitasatosporales</taxon>
        <taxon>Streptomycetaceae</taxon>
        <taxon>Streptomyces</taxon>
    </lineage>
</organism>
<feature type="domain" description="Lantibiotic biosynthesis protein dehydration" evidence="1">
    <location>
        <begin position="113"/>
        <end position="487"/>
    </location>
</feature>
<accession>A0AB39SRN0</accession>
<reference evidence="2" key="1">
    <citation type="submission" date="2024-07" db="EMBL/GenBank/DDBJ databases">
        <authorList>
            <person name="Yu S.T."/>
        </authorList>
    </citation>
    <scope>NUCLEOTIDE SEQUENCE</scope>
    <source>
        <strain evidence="2">R44</strain>
    </source>
</reference>
<evidence type="ECO:0000313" key="2">
    <source>
        <dbReference type="EMBL" id="XDQ69991.1"/>
    </source>
</evidence>
<dbReference type="EMBL" id="CP163444">
    <property type="protein sequence ID" value="XDQ69991.1"/>
    <property type="molecule type" value="Genomic_DNA"/>
</dbReference>